<dbReference type="Pfam" id="PF00104">
    <property type="entry name" value="Hormone_recep"/>
    <property type="match status" value="1"/>
</dbReference>
<evidence type="ECO:0000256" key="5">
    <source>
        <dbReference type="ARBA" id="ARBA00023125"/>
    </source>
</evidence>
<dbReference type="Gene3D" id="1.10.565.10">
    <property type="entry name" value="Retinoid X Receptor"/>
    <property type="match status" value="1"/>
</dbReference>
<keyword evidence="8" id="KW-0539">Nucleus</keyword>
<dbReference type="Pfam" id="PF00105">
    <property type="entry name" value="zf-C4"/>
    <property type="match status" value="1"/>
</dbReference>
<feature type="domain" description="NR LBD" evidence="9">
    <location>
        <begin position="81"/>
        <end position="271"/>
    </location>
</feature>
<dbReference type="GO" id="GO:0000122">
    <property type="term" value="P:negative regulation of transcription by RNA polymerase II"/>
    <property type="evidence" value="ECO:0007669"/>
    <property type="project" value="TreeGrafter"/>
</dbReference>
<name>A0A7R9KJT5_9ACAR</name>
<protein>
    <recommendedName>
        <fullName evidence="9">NR LBD domain-containing protein</fullName>
    </recommendedName>
</protein>
<dbReference type="PANTHER" id="PTHR24082">
    <property type="entry name" value="NUCLEAR HORMONE RECEPTOR"/>
    <property type="match status" value="1"/>
</dbReference>
<dbReference type="GO" id="GO:0008270">
    <property type="term" value="F:zinc ion binding"/>
    <property type="evidence" value="ECO:0007669"/>
    <property type="project" value="UniProtKB-KW"/>
</dbReference>
<dbReference type="InterPro" id="IPR035500">
    <property type="entry name" value="NHR-like_dom_sf"/>
</dbReference>
<keyword evidence="6" id="KW-0804">Transcription</keyword>
<keyword evidence="4" id="KW-0805">Transcription regulation</keyword>
<evidence type="ECO:0000259" key="9">
    <source>
        <dbReference type="PROSITE" id="PS51843"/>
    </source>
</evidence>
<keyword evidence="7" id="KW-0675">Receptor</keyword>
<gene>
    <name evidence="10" type="ORF">OSB1V03_LOCUS4847</name>
</gene>
<keyword evidence="3" id="KW-0862">Zinc</keyword>
<evidence type="ECO:0000256" key="6">
    <source>
        <dbReference type="ARBA" id="ARBA00023163"/>
    </source>
</evidence>
<sequence length="271" mass="31043">MNQSYGASTCDPCRVFFRRNATKTKALVCRFDDIESTSCRDSTLKSKGDLMCLYGNDGSDNIGIKQISVALRGVIFGLNDMERCRLTQVFKSTAFIKDPVVSPTSEVNTIAEALRVLRMRTEIHCRRIIKMCKTIDEFTELCENDRIILLKTCCPEIICLSSVLTFDFVGKFWTVYIDSKSVASLSVDTLKWGTMSNFDRQRIMNFMYKLNQEYNGDTNLMDLLTAIVLFNPNRHNLRQRDIIKVKTQLKNRGRDTVHGINELSARLCHNM</sequence>
<evidence type="ECO:0000256" key="8">
    <source>
        <dbReference type="ARBA" id="ARBA00023242"/>
    </source>
</evidence>
<dbReference type="PANTHER" id="PTHR24082:SF283">
    <property type="entry name" value="NUCLEAR HORMONE RECEPTOR HR96"/>
    <property type="match status" value="1"/>
</dbReference>
<dbReference type="GO" id="GO:0004879">
    <property type="term" value="F:nuclear receptor activity"/>
    <property type="evidence" value="ECO:0007669"/>
    <property type="project" value="TreeGrafter"/>
</dbReference>
<evidence type="ECO:0000313" key="11">
    <source>
        <dbReference type="Proteomes" id="UP000759131"/>
    </source>
</evidence>
<dbReference type="GO" id="GO:0045944">
    <property type="term" value="P:positive regulation of transcription by RNA polymerase II"/>
    <property type="evidence" value="ECO:0007669"/>
    <property type="project" value="TreeGrafter"/>
</dbReference>
<evidence type="ECO:0000256" key="4">
    <source>
        <dbReference type="ARBA" id="ARBA00023015"/>
    </source>
</evidence>
<organism evidence="10">
    <name type="scientific">Medioppia subpectinata</name>
    <dbReference type="NCBI Taxonomy" id="1979941"/>
    <lineage>
        <taxon>Eukaryota</taxon>
        <taxon>Metazoa</taxon>
        <taxon>Ecdysozoa</taxon>
        <taxon>Arthropoda</taxon>
        <taxon>Chelicerata</taxon>
        <taxon>Arachnida</taxon>
        <taxon>Acari</taxon>
        <taxon>Acariformes</taxon>
        <taxon>Sarcoptiformes</taxon>
        <taxon>Oribatida</taxon>
        <taxon>Brachypylina</taxon>
        <taxon>Oppioidea</taxon>
        <taxon>Oppiidae</taxon>
        <taxon>Medioppia</taxon>
    </lineage>
</organism>
<dbReference type="PROSITE" id="PS51843">
    <property type="entry name" value="NR_LBD"/>
    <property type="match status" value="1"/>
</dbReference>
<dbReference type="SUPFAM" id="SSF48508">
    <property type="entry name" value="Nuclear receptor ligand-binding domain"/>
    <property type="match status" value="1"/>
</dbReference>
<dbReference type="Gene3D" id="3.30.50.10">
    <property type="entry name" value="Erythroid Transcription Factor GATA-1, subunit A"/>
    <property type="match status" value="1"/>
</dbReference>
<evidence type="ECO:0000313" key="10">
    <source>
        <dbReference type="EMBL" id="CAD7624402.1"/>
    </source>
</evidence>
<dbReference type="InterPro" id="IPR050234">
    <property type="entry name" value="Nuclear_hormone_rcpt_NR1"/>
</dbReference>
<dbReference type="InterPro" id="IPR000536">
    <property type="entry name" value="Nucl_hrmn_rcpt_lig-bd"/>
</dbReference>
<dbReference type="EMBL" id="CAJPIZ010002298">
    <property type="protein sequence ID" value="CAG2104832.1"/>
    <property type="molecule type" value="Genomic_DNA"/>
</dbReference>
<dbReference type="GO" id="GO:0000978">
    <property type="term" value="F:RNA polymerase II cis-regulatory region sequence-specific DNA binding"/>
    <property type="evidence" value="ECO:0007669"/>
    <property type="project" value="TreeGrafter"/>
</dbReference>
<accession>A0A7R9KJT5</accession>
<dbReference type="InterPro" id="IPR001628">
    <property type="entry name" value="Znf_hrmn_rcpt"/>
</dbReference>
<evidence type="ECO:0000256" key="7">
    <source>
        <dbReference type="ARBA" id="ARBA00023170"/>
    </source>
</evidence>
<reference evidence="10" key="1">
    <citation type="submission" date="2020-11" db="EMBL/GenBank/DDBJ databases">
        <authorList>
            <person name="Tran Van P."/>
        </authorList>
    </citation>
    <scope>NUCLEOTIDE SEQUENCE</scope>
</reference>
<proteinExistence type="predicted"/>
<dbReference type="InterPro" id="IPR013088">
    <property type="entry name" value="Znf_NHR/GATA"/>
</dbReference>
<keyword evidence="11" id="KW-1185">Reference proteome</keyword>
<keyword evidence="1" id="KW-0479">Metal-binding</keyword>
<evidence type="ECO:0000256" key="3">
    <source>
        <dbReference type="ARBA" id="ARBA00022833"/>
    </source>
</evidence>
<dbReference type="OrthoDB" id="6516195at2759"/>
<keyword evidence="2" id="KW-0863">Zinc-finger</keyword>
<evidence type="ECO:0000256" key="1">
    <source>
        <dbReference type="ARBA" id="ARBA00022723"/>
    </source>
</evidence>
<dbReference type="GO" id="GO:0030154">
    <property type="term" value="P:cell differentiation"/>
    <property type="evidence" value="ECO:0007669"/>
    <property type="project" value="TreeGrafter"/>
</dbReference>
<dbReference type="AlphaFoldDB" id="A0A7R9KJT5"/>
<evidence type="ECO:0000256" key="2">
    <source>
        <dbReference type="ARBA" id="ARBA00022771"/>
    </source>
</evidence>
<dbReference type="EMBL" id="OC856873">
    <property type="protein sequence ID" value="CAD7624402.1"/>
    <property type="molecule type" value="Genomic_DNA"/>
</dbReference>
<dbReference type="SUPFAM" id="SSF57716">
    <property type="entry name" value="Glucocorticoid receptor-like (DNA-binding domain)"/>
    <property type="match status" value="1"/>
</dbReference>
<dbReference type="Proteomes" id="UP000759131">
    <property type="component" value="Unassembled WGS sequence"/>
</dbReference>
<keyword evidence="5" id="KW-0238">DNA-binding</keyword>